<protein>
    <submittedName>
        <fullName evidence="1">Phosphoribosylpyrophosphate synthetase</fullName>
    </submittedName>
</protein>
<organism evidence="1 2">
    <name type="scientific">Solitalea longa</name>
    <dbReference type="NCBI Taxonomy" id="2079460"/>
    <lineage>
        <taxon>Bacteria</taxon>
        <taxon>Pseudomonadati</taxon>
        <taxon>Bacteroidota</taxon>
        <taxon>Sphingobacteriia</taxon>
        <taxon>Sphingobacteriales</taxon>
        <taxon>Sphingobacteriaceae</taxon>
        <taxon>Solitalea</taxon>
    </lineage>
</organism>
<proteinExistence type="predicted"/>
<accession>A0A2S4ZWW0</accession>
<keyword evidence="2" id="KW-1185">Reference proteome</keyword>
<dbReference type="RefSeq" id="WP_103790561.1">
    <property type="nucleotide sequence ID" value="NZ_PQVF01000017.1"/>
</dbReference>
<gene>
    <name evidence="1" type="ORF">C3K47_18025</name>
</gene>
<dbReference type="EMBL" id="PQVF01000017">
    <property type="protein sequence ID" value="POY34851.1"/>
    <property type="molecule type" value="Genomic_DNA"/>
</dbReference>
<dbReference type="OrthoDB" id="8418771at2"/>
<evidence type="ECO:0000313" key="2">
    <source>
        <dbReference type="Proteomes" id="UP000236893"/>
    </source>
</evidence>
<dbReference type="Proteomes" id="UP000236893">
    <property type="component" value="Unassembled WGS sequence"/>
</dbReference>
<sequence length="101" mass="11716">MYTYDTLIEALDGLKERGYTLNFNLKKDHLACEEHDLFWHPEHFEIVEVYRFEGMTDPDEQAAVYAIQSDDGQKGVFVSAYGIYGDPMSEELLKKLTIHSH</sequence>
<reference evidence="1 2" key="1">
    <citation type="submission" date="2018-01" db="EMBL/GenBank/DDBJ databases">
        <authorList>
            <person name="Gaut B.S."/>
            <person name="Morton B.R."/>
            <person name="Clegg M.T."/>
            <person name="Duvall M.R."/>
        </authorList>
    </citation>
    <scope>NUCLEOTIDE SEQUENCE [LARGE SCALE GENOMIC DNA]</scope>
    <source>
        <strain evidence="1 2">HR-AV</strain>
    </source>
</reference>
<evidence type="ECO:0000313" key="1">
    <source>
        <dbReference type="EMBL" id="POY34851.1"/>
    </source>
</evidence>
<comment type="caution">
    <text evidence="1">The sequence shown here is derived from an EMBL/GenBank/DDBJ whole genome shotgun (WGS) entry which is preliminary data.</text>
</comment>
<name>A0A2S4ZWW0_9SPHI</name>
<dbReference type="AlphaFoldDB" id="A0A2S4ZWW0"/>